<evidence type="ECO:0000313" key="2">
    <source>
        <dbReference type="EMBL" id="KAJ4449354.1"/>
    </source>
</evidence>
<reference evidence="2 3" key="1">
    <citation type="journal article" date="2022" name="Allergy">
        <title>Genome assembly and annotation of Periplaneta americana reveal a comprehensive cockroach allergen profile.</title>
        <authorList>
            <person name="Wang L."/>
            <person name="Xiong Q."/>
            <person name="Saelim N."/>
            <person name="Wang L."/>
            <person name="Nong W."/>
            <person name="Wan A.T."/>
            <person name="Shi M."/>
            <person name="Liu X."/>
            <person name="Cao Q."/>
            <person name="Hui J.H.L."/>
            <person name="Sookrung N."/>
            <person name="Leung T.F."/>
            <person name="Tungtrongchitr A."/>
            <person name="Tsui S.K.W."/>
        </authorList>
    </citation>
    <scope>NUCLEOTIDE SEQUENCE [LARGE SCALE GENOMIC DNA]</scope>
    <source>
        <strain evidence="2">PWHHKU_190912</strain>
    </source>
</reference>
<organism evidence="2 3">
    <name type="scientific">Periplaneta americana</name>
    <name type="common">American cockroach</name>
    <name type="synonym">Blatta americana</name>
    <dbReference type="NCBI Taxonomy" id="6978"/>
    <lineage>
        <taxon>Eukaryota</taxon>
        <taxon>Metazoa</taxon>
        <taxon>Ecdysozoa</taxon>
        <taxon>Arthropoda</taxon>
        <taxon>Hexapoda</taxon>
        <taxon>Insecta</taxon>
        <taxon>Pterygota</taxon>
        <taxon>Neoptera</taxon>
        <taxon>Polyneoptera</taxon>
        <taxon>Dictyoptera</taxon>
        <taxon>Blattodea</taxon>
        <taxon>Blattoidea</taxon>
        <taxon>Blattidae</taxon>
        <taxon>Blattinae</taxon>
        <taxon>Periplaneta</taxon>
    </lineage>
</organism>
<keyword evidence="3" id="KW-1185">Reference proteome</keyword>
<comment type="caution">
    <text evidence="2">The sequence shown here is derived from an EMBL/GenBank/DDBJ whole genome shotgun (WGS) entry which is preliminary data.</text>
</comment>
<sequence length="138" mass="16093">MEVKLSVAMQSRAQKTSGKSEPGYVRDFPRCTQTDVIVERVNNMGKADRRITVNEKEVYNILDQLAQWSFNEIPTRLTIARLRDKFEDEETVQNIHKNNSRRPRTSTSPTREREVIERFQQSPRKSVRQAARETGLSK</sequence>
<name>A0ABQ8TRU3_PERAM</name>
<feature type="region of interest" description="Disordered" evidence="1">
    <location>
        <begin position="1"/>
        <end position="27"/>
    </location>
</feature>
<proteinExistence type="predicted"/>
<evidence type="ECO:0000256" key="1">
    <source>
        <dbReference type="SAM" id="MobiDB-lite"/>
    </source>
</evidence>
<dbReference type="EMBL" id="JAJSOF020000003">
    <property type="protein sequence ID" value="KAJ4449354.1"/>
    <property type="molecule type" value="Genomic_DNA"/>
</dbReference>
<feature type="compositionally biased region" description="Polar residues" evidence="1">
    <location>
        <begin position="8"/>
        <end position="19"/>
    </location>
</feature>
<gene>
    <name evidence="2" type="ORF">ANN_00752</name>
</gene>
<feature type="region of interest" description="Disordered" evidence="1">
    <location>
        <begin position="89"/>
        <end position="138"/>
    </location>
</feature>
<protein>
    <submittedName>
        <fullName evidence="2">Uncharacterized protein</fullName>
    </submittedName>
</protein>
<evidence type="ECO:0000313" key="3">
    <source>
        <dbReference type="Proteomes" id="UP001148838"/>
    </source>
</evidence>
<accession>A0ABQ8TRU3</accession>
<dbReference type="Proteomes" id="UP001148838">
    <property type="component" value="Unassembled WGS sequence"/>
</dbReference>